<evidence type="ECO:0000313" key="6">
    <source>
        <dbReference type="EMBL" id="MFC5949814.1"/>
    </source>
</evidence>
<dbReference type="InterPro" id="IPR006047">
    <property type="entry name" value="GH13_cat_dom"/>
</dbReference>
<dbReference type="Proteomes" id="UP001596119">
    <property type="component" value="Unassembled WGS sequence"/>
</dbReference>
<comment type="caution">
    <text evidence="6">The sequence shown here is derived from an EMBL/GenBank/DDBJ whole genome shotgun (WGS) entry which is preliminary data.</text>
</comment>
<feature type="compositionally biased region" description="Basic and acidic residues" evidence="4">
    <location>
        <begin position="472"/>
        <end position="487"/>
    </location>
</feature>
<dbReference type="SUPFAM" id="SSF51445">
    <property type="entry name" value="(Trans)glycosidases"/>
    <property type="match status" value="1"/>
</dbReference>
<dbReference type="CDD" id="cd11326">
    <property type="entry name" value="AmyAc_Glg_debranch"/>
    <property type="match status" value="1"/>
</dbReference>
<dbReference type="NCBIfam" id="TIGR02100">
    <property type="entry name" value="glgX_debranch"/>
    <property type="match status" value="1"/>
</dbReference>
<feature type="region of interest" description="Disordered" evidence="4">
    <location>
        <begin position="472"/>
        <end position="496"/>
    </location>
</feature>
<dbReference type="InterPro" id="IPR014756">
    <property type="entry name" value="Ig_E-set"/>
</dbReference>
<feature type="domain" description="Glycosyl hydrolase family 13 catalytic" evidence="5">
    <location>
        <begin position="160"/>
        <end position="572"/>
    </location>
</feature>
<dbReference type="SUPFAM" id="SSF51011">
    <property type="entry name" value="Glycosyl hydrolase domain"/>
    <property type="match status" value="1"/>
</dbReference>
<evidence type="ECO:0000259" key="5">
    <source>
        <dbReference type="SMART" id="SM00642"/>
    </source>
</evidence>
<dbReference type="Gene3D" id="2.60.40.1180">
    <property type="entry name" value="Golgi alpha-mannosidase II"/>
    <property type="match status" value="1"/>
</dbReference>
<organism evidence="6 7">
    <name type="scientific">Pseudonocardia lutea</name>
    <dbReference type="NCBI Taxonomy" id="2172015"/>
    <lineage>
        <taxon>Bacteria</taxon>
        <taxon>Bacillati</taxon>
        <taxon>Actinomycetota</taxon>
        <taxon>Actinomycetes</taxon>
        <taxon>Pseudonocardiales</taxon>
        <taxon>Pseudonocardiaceae</taxon>
        <taxon>Pseudonocardia</taxon>
    </lineage>
</organism>
<proteinExistence type="inferred from homology"/>
<dbReference type="CDD" id="cd02856">
    <property type="entry name" value="E_set_GDE_Isoamylase_N"/>
    <property type="match status" value="1"/>
</dbReference>
<name>A0ABW1IBU0_9PSEU</name>
<keyword evidence="2 6" id="KW-0378">Hydrolase</keyword>
<dbReference type="Pfam" id="PF02922">
    <property type="entry name" value="CBM_48"/>
    <property type="match status" value="1"/>
</dbReference>
<evidence type="ECO:0000256" key="2">
    <source>
        <dbReference type="ARBA" id="ARBA00022801"/>
    </source>
</evidence>
<evidence type="ECO:0000256" key="1">
    <source>
        <dbReference type="ARBA" id="ARBA00008061"/>
    </source>
</evidence>
<sequence>MSAPARTVLPGTLAPLGATVRDGGTNFAVASRAERVELCLFDGTDEQRLDLPEYDAGVWHGFVPGVGPGQAYGYRAHGPYEPARGLRYNPAKLLLDPYARAVAGEVRFGPEVLGHDPDDPGRPSALDSAAHVPRGLVVAAPAATSSPAPRYSYADTVIYEVHVKGFTATHPGVPPELRGTYAGLAHDAALAHLVGLGVTTVELLPVHHHVSEAFLPDRGLTNYWGYNTIGYFAPHPGYSAEVRGGRPGGEVAEFRAMVDAVHRAGLEVVLDVVFNHTGEGDPHGPTLCHRGLDNAGYYRLDPADPRRYLDTTGCGNSLDTADPFTLQLIMDSLRYWTTVLGVDGFRFDLAPTLARDDGGFDRLAAFFDLVAQDPVVSRAKLIAEPWDVGRADSYDLGRFPPLWREWNGRYRDTVRDFWRSHDGLLGEFATRFAGSADLYGGRGRRPTASVNFVTAHDGFTLADLVSYDRKHNEANGDGNRDGTDDNRSWNCGHEGPTEDAEVRALRGRQQRALLTTLLLSFGVPMLLGGDELGRTQRGNNNAYCQDDELTWFDWAHVDEELLAFTRRVIALRRSHPVFRRRRFLSGVDWRNLRWYTPAGTILTGAEWADPTAHAVAIYLDGRDAPDRDAAGRAQLDDDFLVLVNAWWEPVPFTVPPTRDGQVWQPEIDTFAPAETERHGKRATGDALTVGPRSVVVLRAPAV</sequence>
<comment type="similarity">
    <text evidence="1">Belongs to the glycosyl hydrolase 13 family.</text>
</comment>
<keyword evidence="3 6" id="KW-0326">Glycosidase</keyword>
<dbReference type="Pfam" id="PF21331">
    <property type="entry name" value="Isoamylase_C"/>
    <property type="match status" value="1"/>
</dbReference>
<accession>A0ABW1IBU0</accession>
<dbReference type="RefSeq" id="WP_379566957.1">
    <property type="nucleotide sequence ID" value="NZ_JBHSQK010000039.1"/>
</dbReference>
<dbReference type="Gene3D" id="2.60.40.10">
    <property type="entry name" value="Immunoglobulins"/>
    <property type="match status" value="1"/>
</dbReference>
<gene>
    <name evidence="6" type="primary">glgX</name>
    <name evidence="6" type="ORF">ACFQH9_16195</name>
</gene>
<protein>
    <submittedName>
        <fullName evidence="6">Glycogen debranching protein GlgX</fullName>
        <ecNumber evidence="6">3.2.1.196</ecNumber>
    </submittedName>
</protein>
<dbReference type="InterPro" id="IPR017853">
    <property type="entry name" value="GH"/>
</dbReference>
<dbReference type="Gene3D" id="3.20.20.80">
    <property type="entry name" value="Glycosidases"/>
    <property type="match status" value="1"/>
</dbReference>
<dbReference type="InterPro" id="IPR011837">
    <property type="entry name" value="Glycogen_debranch_GlgX"/>
</dbReference>
<dbReference type="GO" id="GO:0120549">
    <property type="term" value="F:limit dextrin alpha-1,6-maltotetraose-hydrolase activity"/>
    <property type="evidence" value="ECO:0007669"/>
    <property type="project" value="UniProtKB-EC"/>
</dbReference>
<dbReference type="InterPro" id="IPR013780">
    <property type="entry name" value="Glyco_hydro_b"/>
</dbReference>
<dbReference type="InterPro" id="IPR013783">
    <property type="entry name" value="Ig-like_fold"/>
</dbReference>
<evidence type="ECO:0000256" key="3">
    <source>
        <dbReference type="ARBA" id="ARBA00023295"/>
    </source>
</evidence>
<dbReference type="EMBL" id="JBHSQK010000039">
    <property type="protein sequence ID" value="MFC5949814.1"/>
    <property type="molecule type" value="Genomic_DNA"/>
</dbReference>
<dbReference type="InterPro" id="IPR048644">
    <property type="entry name" value="Isoamylase_C"/>
</dbReference>
<keyword evidence="7" id="KW-1185">Reference proteome</keyword>
<reference evidence="7" key="1">
    <citation type="journal article" date="2019" name="Int. J. Syst. Evol. Microbiol.">
        <title>The Global Catalogue of Microorganisms (GCM) 10K type strain sequencing project: providing services to taxonomists for standard genome sequencing and annotation.</title>
        <authorList>
            <consortium name="The Broad Institute Genomics Platform"/>
            <consortium name="The Broad Institute Genome Sequencing Center for Infectious Disease"/>
            <person name="Wu L."/>
            <person name="Ma J."/>
        </authorList>
    </citation>
    <scope>NUCLEOTIDE SEQUENCE [LARGE SCALE GENOMIC DNA]</scope>
    <source>
        <strain evidence="7">CGMCC 4.7397</strain>
    </source>
</reference>
<dbReference type="InterPro" id="IPR004193">
    <property type="entry name" value="Glyco_hydro_13_N"/>
</dbReference>
<dbReference type="SUPFAM" id="SSF81296">
    <property type="entry name" value="E set domains"/>
    <property type="match status" value="1"/>
</dbReference>
<evidence type="ECO:0000256" key="4">
    <source>
        <dbReference type="SAM" id="MobiDB-lite"/>
    </source>
</evidence>
<dbReference type="SMART" id="SM00642">
    <property type="entry name" value="Aamy"/>
    <property type="match status" value="1"/>
</dbReference>
<dbReference type="InterPro" id="IPR044505">
    <property type="entry name" value="GlgX_Isoamylase_N_E_set"/>
</dbReference>
<evidence type="ECO:0000313" key="7">
    <source>
        <dbReference type="Proteomes" id="UP001596119"/>
    </source>
</evidence>
<dbReference type="EC" id="3.2.1.196" evidence="6"/>
<dbReference type="PANTHER" id="PTHR43002">
    <property type="entry name" value="GLYCOGEN DEBRANCHING ENZYME"/>
    <property type="match status" value="1"/>
</dbReference>